<dbReference type="SUPFAM" id="SSF109604">
    <property type="entry name" value="HD-domain/PDEase-like"/>
    <property type="match status" value="1"/>
</dbReference>
<sequence length="206" mass="23120">MSHHFSAYMYRLRSIQRWSLMRSTAAENVAEHSFHVALLAHLLCEIGNSLTGRRLNAERAATLALFHDATEVFTGDIPTPVKHHNPKLLASFREMEGIAAERLLSMVPPPLQTVYAPLVSPSTHAGPDGDAELMKMVKAADTLDAYLKCAWEMAAGNREFAVAKQQLLTKLEHMRLPEIDYFLREFAPSFEMTLDELSDEATRPVE</sequence>
<dbReference type="InterPro" id="IPR003607">
    <property type="entry name" value="HD/PDEase_dom"/>
</dbReference>
<comment type="caution">
    <text evidence="2">The sequence shown here is derived from an EMBL/GenBank/DDBJ whole genome shotgun (WGS) entry which is preliminary data.</text>
</comment>
<keyword evidence="2" id="KW-0378">Hydrolase</keyword>
<dbReference type="AlphaFoldDB" id="A0A5D0CY28"/>
<dbReference type="EMBL" id="VSDO01000001">
    <property type="protein sequence ID" value="TYA14911.1"/>
    <property type="molecule type" value="Genomic_DNA"/>
</dbReference>
<organism evidence="2 3">
    <name type="scientific">Paenibacillus faecis</name>
    <dbReference type="NCBI Taxonomy" id="862114"/>
    <lineage>
        <taxon>Bacteria</taxon>
        <taxon>Bacillati</taxon>
        <taxon>Bacillota</taxon>
        <taxon>Bacilli</taxon>
        <taxon>Bacillales</taxon>
        <taxon>Paenibacillaceae</taxon>
        <taxon>Paenibacillus</taxon>
    </lineage>
</organism>
<dbReference type="EC" id="3.1.3.89" evidence="2"/>
<dbReference type="Proteomes" id="UP000325218">
    <property type="component" value="Unassembled WGS sequence"/>
</dbReference>
<name>A0A5D0CY28_9BACL</name>
<dbReference type="SMART" id="SM00471">
    <property type="entry name" value="HDc"/>
    <property type="match status" value="1"/>
</dbReference>
<evidence type="ECO:0000313" key="3">
    <source>
        <dbReference type="Proteomes" id="UP000325218"/>
    </source>
</evidence>
<dbReference type="Gene3D" id="1.10.3210.10">
    <property type="entry name" value="Hypothetical protein af1432"/>
    <property type="match status" value="1"/>
</dbReference>
<keyword evidence="3" id="KW-1185">Reference proteome</keyword>
<protein>
    <submittedName>
        <fullName evidence="2">5'-deoxynucleotidase</fullName>
        <ecNumber evidence="2">3.1.3.89</ecNumber>
    </submittedName>
</protein>
<accession>A0A5D0CY28</accession>
<dbReference type="GO" id="GO:0002953">
    <property type="term" value="F:5'-deoxynucleotidase activity"/>
    <property type="evidence" value="ECO:0007669"/>
    <property type="project" value="UniProtKB-EC"/>
</dbReference>
<gene>
    <name evidence="2" type="ORF">FRY98_04390</name>
</gene>
<dbReference type="NCBIfam" id="NF003009">
    <property type="entry name" value="PRK03826.1"/>
    <property type="match status" value="1"/>
</dbReference>
<evidence type="ECO:0000313" key="2">
    <source>
        <dbReference type="EMBL" id="TYA14911.1"/>
    </source>
</evidence>
<dbReference type="CDD" id="cd00077">
    <property type="entry name" value="HDc"/>
    <property type="match status" value="1"/>
</dbReference>
<dbReference type="OrthoDB" id="9812744at2"/>
<dbReference type="Pfam" id="PF12917">
    <property type="entry name" value="YfbR-like"/>
    <property type="match status" value="1"/>
</dbReference>
<reference evidence="2 3" key="1">
    <citation type="submission" date="2019-08" db="EMBL/GenBank/DDBJ databases">
        <title>Genome sequencing of Paenibacillus faecis DSM 23593(T).</title>
        <authorList>
            <person name="Kook J.-K."/>
            <person name="Park S.-N."/>
            <person name="Lim Y.K."/>
        </authorList>
    </citation>
    <scope>NUCLEOTIDE SEQUENCE [LARGE SCALE GENOMIC DNA]</scope>
    <source>
        <strain evidence="2 3">DSM 23593</strain>
    </source>
</reference>
<feature type="domain" description="HD/PDEase" evidence="1">
    <location>
        <begin position="25"/>
        <end position="155"/>
    </location>
</feature>
<dbReference type="RefSeq" id="WP_148450504.1">
    <property type="nucleotide sequence ID" value="NZ_BORZ01000030.1"/>
</dbReference>
<proteinExistence type="predicted"/>
<evidence type="ECO:0000259" key="1">
    <source>
        <dbReference type="SMART" id="SM00471"/>
    </source>
</evidence>